<dbReference type="Proteomes" id="UP001589693">
    <property type="component" value="Unassembled WGS sequence"/>
</dbReference>
<protein>
    <recommendedName>
        <fullName evidence="3">Immunity protein 35 domain-containing protein</fullName>
    </recommendedName>
</protein>
<comment type="caution">
    <text evidence="1">The sequence shown here is derived from an EMBL/GenBank/DDBJ whole genome shotgun (WGS) entry which is preliminary data.</text>
</comment>
<reference evidence="1 2" key="1">
    <citation type="submission" date="2024-09" db="EMBL/GenBank/DDBJ databases">
        <authorList>
            <person name="Sun Q."/>
            <person name="Mori K."/>
        </authorList>
    </citation>
    <scope>NUCLEOTIDE SEQUENCE [LARGE SCALE GENOMIC DNA]</scope>
    <source>
        <strain evidence="1 2">TBRC 7907</strain>
    </source>
</reference>
<evidence type="ECO:0008006" key="3">
    <source>
        <dbReference type="Google" id="ProtNLM"/>
    </source>
</evidence>
<evidence type="ECO:0000313" key="2">
    <source>
        <dbReference type="Proteomes" id="UP001589693"/>
    </source>
</evidence>
<name>A0ABV5ZR39_9PSEU</name>
<accession>A0ABV5ZR39</accession>
<gene>
    <name evidence="1" type="ORF">ACFFQA_02900</name>
</gene>
<evidence type="ECO:0000313" key="1">
    <source>
        <dbReference type="EMBL" id="MFB9902880.1"/>
    </source>
</evidence>
<dbReference type="EMBL" id="JBHLZU010000002">
    <property type="protein sequence ID" value="MFB9902880.1"/>
    <property type="molecule type" value="Genomic_DNA"/>
</dbReference>
<organism evidence="1 2">
    <name type="scientific">Allokutzneria oryzae</name>
    <dbReference type="NCBI Taxonomy" id="1378989"/>
    <lineage>
        <taxon>Bacteria</taxon>
        <taxon>Bacillati</taxon>
        <taxon>Actinomycetota</taxon>
        <taxon>Actinomycetes</taxon>
        <taxon>Pseudonocardiales</taxon>
        <taxon>Pseudonocardiaceae</taxon>
        <taxon>Allokutzneria</taxon>
    </lineage>
</organism>
<dbReference type="RefSeq" id="WP_377849985.1">
    <property type="nucleotide sequence ID" value="NZ_JBHLZU010000002.1"/>
</dbReference>
<proteinExistence type="predicted"/>
<keyword evidence="2" id="KW-1185">Reference proteome</keyword>
<sequence length="95" mass="10248">MHDNRIRPETVVRRSREDASILITIVSDPADAHHTRYAVLTRADGTLVGSYYPADAARQEGWYVVTADGTQHPVASEAAAVILLTTTAPGAPHDL</sequence>